<reference evidence="2" key="2">
    <citation type="submission" date="2017-02" db="UniProtKB">
        <authorList>
            <consortium name="WormBaseParasite"/>
        </authorList>
    </citation>
    <scope>IDENTIFICATION</scope>
</reference>
<dbReference type="WBParaSite" id="ACAC_0000594101-mRNA-1">
    <property type="protein sequence ID" value="ACAC_0000594101-mRNA-1"/>
    <property type="gene ID" value="ACAC_0000594101"/>
</dbReference>
<dbReference type="STRING" id="6313.A0A0K0D796"/>
<proteinExistence type="predicted"/>
<evidence type="ECO:0000313" key="2">
    <source>
        <dbReference type="WBParaSite" id="ACAC_0000594101-mRNA-1"/>
    </source>
</evidence>
<keyword evidence="1" id="KW-1185">Reference proteome</keyword>
<sequence length="89" mass="10626">MRPWKRRLSKRFIWTKKRLRTENRLLRQRIDYLEAESAALADRLVKGQVNLAQEAENSINIAHELNKLRDINSDAHRKLEQAYDTIRGK</sequence>
<reference evidence="1" key="1">
    <citation type="submission" date="2012-09" db="EMBL/GenBank/DDBJ databases">
        <authorList>
            <person name="Martin A.A."/>
        </authorList>
    </citation>
    <scope>NUCLEOTIDE SEQUENCE</scope>
</reference>
<dbReference type="AlphaFoldDB" id="A0A0K0D796"/>
<evidence type="ECO:0000313" key="1">
    <source>
        <dbReference type="Proteomes" id="UP000035642"/>
    </source>
</evidence>
<organism evidence="1 2">
    <name type="scientific">Angiostrongylus cantonensis</name>
    <name type="common">Rat lungworm</name>
    <dbReference type="NCBI Taxonomy" id="6313"/>
    <lineage>
        <taxon>Eukaryota</taxon>
        <taxon>Metazoa</taxon>
        <taxon>Ecdysozoa</taxon>
        <taxon>Nematoda</taxon>
        <taxon>Chromadorea</taxon>
        <taxon>Rhabditida</taxon>
        <taxon>Rhabditina</taxon>
        <taxon>Rhabditomorpha</taxon>
        <taxon>Strongyloidea</taxon>
        <taxon>Metastrongylidae</taxon>
        <taxon>Angiostrongylus</taxon>
    </lineage>
</organism>
<dbReference type="Proteomes" id="UP000035642">
    <property type="component" value="Unassembled WGS sequence"/>
</dbReference>
<protein>
    <submittedName>
        <fullName evidence="2">HAP1 N-terminal domain-containing protein</fullName>
    </submittedName>
</protein>
<accession>A0A0K0D796</accession>
<name>A0A0K0D796_ANGCA</name>